<dbReference type="RefSeq" id="WP_369202641.1">
    <property type="nucleotide sequence ID" value="NZ_JBFNXQ010000003.1"/>
</dbReference>
<dbReference type="InterPro" id="IPR058548">
    <property type="entry name" value="MlaB-like_STAS"/>
</dbReference>
<comment type="caution">
    <text evidence="4">The sequence shown here is derived from an EMBL/GenBank/DDBJ whole genome shotgun (WGS) entry which is preliminary data.</text>
</comment>
<dbReference type="SUPFAM" id="SSF81606">
    <property type="entry name" value="PP2C-like"/>
    <property type="match status" value="1"/>
</dbReference>
<dbReference type="InterPro" id="IPR036457">
    <property type="entry name" value="PPM-type-like_dom_sf"/>
</dbReference>
<dbReference type="InterPro" id="IPR003594">
    <property type="entry name" value="HATPase_dom"/>
</dbReference>
<keyword evidence="5" id="KW-1185">Reference proteome</keyword>
<dbReference type="InterPro" id="IPR001932">
    <property type="entry name" value="PPM-type_phosphatase-like_dom"/>
</dbReference>
<dbReference type="Proteomes" id="UP001560045">
    <property type="component" value="Unassembled WGS sequence"/>
</dbReference>
<dbReference type="CDD" id="cd16936">
    <property type="entry name" value="HATPase_RsbW-like"/>
    <property type="match status" value="1"/>
</dbReference>
<dbReference type="PROSITE" id="PS50801">
    <property type="entry name" value="STAS"/>
    <property type="match status" value="1"/>
</dbReference>
<dbReference type="PANTHER" id="PTHR43156">
    <property type="entry name" value="STAGE II SPORULATION PROTEIN E-RELATED"/>
    <property type="match status" value="1"/>
</dbReference>
<dbReference type="InterPro" id="IPR052016">
    <property type="entry name" value="Bact_Sigma-Reg"/>
</dbReference>
<dbReference type="InterPro" id="IPR036890">
    <property type="entry name" value="HATPase_C_sf"/>
</dbReference>
<dbReference type="SMART" id="SM00331">
    <property type="entry name" value="PP2C_SIG"/>
    <property type="match status" value="1"/>
</dbReference>
<reference evidence="4 5" key="1">
    <citation type="submission" date="2024-06" db="EMBL/GenBank/DDBJ databases">
        <title>Draft genome sequence of Geodermatophilus badlandi, a novel member of the Geodermatophilaceae isolated from badland sedimentary rocks in the Red desert, Wyoming, USA.</title>
        <authorList>
            <person name="Ben Tekaya S."/>
            <person name="Nouioui I."/>
            <person name="Flores G.M."/>
            <person name="Shaal M.N."/>
            <person name="Bredoire F."/>
            <person name="Basile F."/>
            <person name="Van Diepen L."/>
            <person name="Ward N.L."/>
        </authorList>
    </citation>
    <scope>NUCLEOTIDE SEQUENCE [LARGE SCALE GENOMIC DNA]</scope>
    <source>
        <strain evidence="4 5">WL48A</strain>
    </source>
</reference>
<keyword evidence="1" id="KW-0378">Hydrolase</keyword>
<dbReference type="Pfam" id="PF07228">
    <property type="entry name" value="SpoIIE"/>
    <property type="match status" value="1"/>
</dbReference>
<evidence type="ECO:0000259" key="3">
    <source>
        <dbReference type="PROSITE" id="PS50801"/>
    </source>
</evidence>
<accession>A0ABV3X977</accession>
<evidence type="ECO:0000313" key="4">
    <source>
        <dbReference type="EMBL" id="MEX5717103.1"/>
    </source>
</evidence>
<dbReference type="Pfam" id="PF13466">
    <property type="entry name" value="STAS_2"/>
    <property type="match status" value="1"/>
</dbReference>
<feature type="domain" description="STAS" evidence="3">
    <location>
        <begin position="525"/>
        <end position="625"/>
    </location>
</feature>
<feature type="region of interest" description="Disordered" evidence="2">
    <location>
        <begin position="120"/>
        <end position="140"/>
    </location>
</feature>
<evidence type="ECO:0000256" key="1">
    <source>
        <dbReference type="ARBA" id="ARBA00022801"/>
    </source>
</evidence>
<dbReference type="Pfam" id="PF13581">
    <property type="entry name" value="HATPase_c_2"/>
    <property type="match status" value="1"/>
</dbReference>
<evidence type="ECO:0000313" key="5">
    <source>
        <dbReference type="Proteomes" id="UP001560045"/>
    </source>
</evidence>
<dbReference type="SUPFAM" id="SSF55874">
    <property type="entry name" value="ATPase domain of HSP90 chaperone/DNA topoisomerase II/histidine kinase"/>
    <property type="match status" value="1"/>
</dbReference>
<dbReference type="EMBL" id="JBFNXQ010000003">
    <property type="protein sequence ID" value="MEX5717103.1"/>
    <property type="molecule type" value="Genomic_DNA"/>
</dbReference>
<feature type="compositionally biased region" description="Basic and acidic residues" evidence="2">
    <location>
        <begin position="120"/>
        <end position="133"/>
    </location>
</feature>
<dbReference type="InterPro" id="IPR036513">
    <property type="entry name" value="STAS_dom_sf"/>
</dbReference>
<name>A0ABV3X977_9ACTN</name>
<proteinExistence type="predicted"/>
<gene>
    <name evidence="4" type="ORF">ABQ292_01810</name>
</gene>
<organism evidence="4 5">
    <name type="scientific">Geodermatophilus maliterrae</name>
    <dbReference type="NCBI Taxonomy" id="3162531"/>
    <lineage>
        <taxon>Bacteria</taxon>
        <taxon>Bacillati</taxon>
        <taxon>Actinomycetota</taxon>
        <taxon>Actinomycetes</taxon>
        <taxon>Geodermatophilales</taxon>
        <taxon>Geodermatophilaceae</taxon>
        <taxon>Geodermatophilus</taxon>
    </lineage>
</organism>
<dbReference type="Gene3D" id="3.30.565.10">
    <property type="entry name" value="Histidine kinase-like ATPase, C-terminal domain"/>
    <property type="match status" value="1"/>
</dbReference>
<sequence>MNASQGRPPPGPRPAEDAGPAALLAALEHAPSALWFLTGPGARTLWANARARALVPDAADLPVVGGPGVADLVAAVLDSGRPETLTGVLPGLGVPMTVTLRPLPTGGVPGVVLVAEGRDERPHGAAADDEHAAQDPAGQDAVGEAQLSLLPPSLPLLPDVRLSGSYHPASSVRAAGGDFYDAVSLGHGRLALVIGDAVGHGVPAAAAMSRLRGALRSSALRDPSPASVLAALDDFAAQMDDVQGASVFYAVLDAGTGGLAYAAAGHPAPLLVHADGSTTYLPVIARPPLGTLRGAPTPVARADLEPGATLVLYSDGAVATSGPPPAQGILRLTEVARAALAEPAALDGEAMAGLAGAIAAGLLTGHGRPDDIAVLVTHRLARSVQPLQLDLLAVPASLPAVRRRLSAWLTALGMGEEDRVGVMVAVGEACANAAEHAYRDAEPGPVQVTAAVDVDGVLTVTVRDEGTWRPPDRDPGDRGRGLLIMRQLVDGMVVQGEHGTTVTLRTRLRQSPDEEPEHLAAGIGAAVVVDRSGSSPVVRAAGDVDMVSAAQLRIRLLEASHGGTVRVELDLTAVTLFSSAAVRVVLAVAAIAEAESWRLVVHAPAGGVTRHILEVSGLERLVELR</sequence>
<dbReference type="SUPFAM" id="SSF52091">
    <property type="entry name" value="SpoIIaa-like"/>
    <property type="match status" value="1"/>
</dbReference>
<protein>
    <submittedName>
        <fullName evidence="4">SpoIIE family protein phosphatase</fullName>
    </submittedName>
</protein>
<dbReference type="InterPro" id="IPR002645">
    <property type="entry name" value="STAS_dom"/>
</dbReference>
<dbReference type="PANTHER" id="PTHR43156:SF2">
    <property type="entry name" value="STAGE II SPORULATION PROTEIN E"/>
    <property type="match status" value="1"/>
</dbReference>
<evidence type="ECO:0000256" key="2">
    <source>
        <dbReference type="SAM" id="MobiDB-lite"/>
    </source>
</evidence>
<dbReference type="Gene3D" id="3.60.40.10">
    <property type="entry name" value="PPM-type phosphatase domain"/>
    <property type="match status" value="1"/>
</dbReference>
<dbReference type="Gene3D" id="3.30.750.24">
    <property type="entry name" value="STAS domain"/>
    <property type="match status" value="1"/>
</dbReference>